<name>A0A6C2C4P4_9LACO</name>
<organism evidence="4 5">
    <name type="scientific">Weissella muntiaci</name>
    <dbReference type="NCBI Taxonomy" id="2508881"/>
    <lineage>
        <taxon>Bacteria</taxon>
        <taxon>Bacillati</taxon>
        <taxon>Bacillota</taxon>
        <taxon>Bacilli</taxon>
        <taxon>Lactobacillales</taxon>
        <taxon>Lactobacillaceae</taxon>
        <taxon>Weissella</taxon>
    </lineage>
</organism>
<dbReference type="Gene3D" id="3.40.50.2000">
    <property type="entry name" value="Glycogen Phosphorylase B"/>
    <property type="match status" value="3"/>
</dbReference>
<dbReference type="GO" id="GO:0016757">
    <property type="term" value="F:glycosyltransferase activity"/>
    <property type="evidence" value="ECO:0007669"/>
    <property type="project" value="UniProtKB-KW"/>
</dbReference>
<evidence type="ECO:0000313" key="5">
    <source>
        <dbReference type="Proteomes" id="UP000371977"/>
    </source>
</evidence>
<dbReference type="PANTHER" id="PTHR12526:SF629">
    <property type="entry name" value="TEICHURONIC ACID BIOSYNTHESIS GLYCOSYLTRANSFERASE TUAH-RELATED"/>
    <property type="match status" value="1"/>
</dbReference>
<sequence length="532" mass="61473">MLFFINSSFNEKNSGIEHAQLKRAQLFRKHQEPFKLVFREWNPHIHTFLKANGVSADETLVMFDYFQKTEKVRTKIIHVQDIDFGVTGLRYEKEAEQSRYLVFRDNALIGRVRYYPDDKAERVSSVELFDGFGNLYSVEFYDFRGFLSLVQWYTPDNKVGTEVWHDINGRPVLETFNRYDAQGVYRKMGWRLTEDSGAVYVFATIDELTLHFFNRINAQYWDDHKANIFIMDRTHVGDWALQNLERPAYTVLHLHNSHAGDAQDTMHSIMNNFYEYGLTNANTYDAIISATKKQTKDVKARFEPKAKLFTIPVGVVPEAYLTEEHVAIKDRKRHSVLVTARVAHDKRIHNIIRSIGIARETIPDITLDYYGYVDHSQDNAAQKAIDEAIAEYDLKDAVTHHEYADAELVAKVQREHQVYGLASMMEGFNLAMMEAYSHGMVGLTYDVNYGPNELTVDGKNGYVVPFGDIEAMAAKLVELFSNDKKLQTMSNASYTLSERFSEESVWKAWEHLLNDAKKKKLVYPTRITKGLD</sequence>
<dbReference type="Proteomes" id="UP000371977">
    <property type="component" value="Unassembled WGS sequence"/>
</dbReference>
<keyword evidence="1" id="KW-0328">Glycosyltransferase</keyword>
<reference evidence="4 5" key="1">
    <citation type="submission" date="2019-01" db="EMBL/GenBank/DDBJ databases">
        <title>Weissella sp. nov., a novel lactic acid bacterium isolated from animal feces.</title>
        <authorList>
            <person name="Wang L.-T."/>
        </authorList>
    </citation>
    <scope>NUCLEOTIDE SEQUENCE [LARGE SCALE GENOMIC DNA]</scope>
    <source>
        <strain evidence="4 5">8H-2</strain>
    </source>
</reference>
<proteinExistence type="predicted"/>
<dbReference type="InterPro" id="IPR001296">
    <property type="entry name" value="Glyco_trans_1"/>
</dbReference>
<dbReference type="Pfam" id="PF00534">
    <property type="entry name" value="Glycos_transf_1"/>
    <property type="match status" value="1"/>
</dbReference>
<dbReference type="AlphaFoldDB" id="A0A6C2C4P4"/>
<feature type="domain" description="Glycosyl transferase family 1" evidence="3">
    <location>
        <begin position="330"/>
        <end position="494"/>
    </location>
</feature>
<dbReference type="RefSeq" id="WP_148622792.1">
    <property type="nucleotide sequence ID" value="NZ_SDGZ01000015.1"/>
</dbReference>
<protein>
    <submittedName>
        <fullName evidence="4">Glycosyltransferase</fullName>
    </submittedName>
</protein>
<dbReference type="SUPFAM" id="SSF53756">
    <property type="entry name" value="UDP-Glycosyltransferase/glycogen phosphorylase"/>
    <property type="match status" value="1"/>
</dbReference>
<evidence type="ECO:0000259" key="3">
    <source>
        <dbReference type="Pfam" id="PF00534"/>
    </source>
</evidence>
<dbReference type="PANTHER" id="PTHR12526">
    <property type="entry name" value="GLYCOSYLTRANSFERASE"/>
    <property type="match status" value="1"/>
</dbReference>
<accession>A0A6C2C4P4</accession>
<dbReference type="EMBL" id="SDGZ01000015">
    <property type="protein sequence ID" value="TYC48930.1"/>
    <property type="molecule type" value="Genomic_DNA"/>
</dbReference>
<keyword evidence="5" id="KW-1185">Reference proteome</keyword>
<evidence type="ECO:0000256" key="2">
    <source>
        <dbReference type="ARBA" id="ARBA00022679"/>
    </source>
</evidence>
<gene>
    <name evidence="4" type="ORF">ESZ50_06655</name>
</gene>
<evidence type="ECO:0000256" key="1">
    <source>
        <dbReference type="ARBA" id="ARBA00022676"/>
    </source>
</evidence>
<keyword evidence="2 4" id="KW-0808">Transferase</keyword>
<dbReference type="OrthoDB" id="9765175at2"/>
<comment type="caution">
    <text evidence="4">The sequence shown here is derived from an EMBL/GenBank/DDBJ whole genome shotgun (WGS) entry which is preliminary data.</text>
</comment>
<evidence type="ECO:0000313" key="4">
    <source>
        <dbReference type="EMBL" id="TYC48930.1"/>
    </source>
</evidence>